<dbReference type="HOGENOM" id="CLU_1310044_0_0_1"/>
<organism evidence="3 4">
    <name type="scientific">Coprinopsis cinerea (strain Okayama-7 / 130 / ATCC MYA-4618 / FGSC 9003)</name>
    <name type="common">Inky cap fungus</name>
    <name type="synonym">Hormographiella aspergillata</name>
    <dbReference type="NCBI Taxonomy" id="240176"/>
    <lineage>
        <taxon>Eukaryota</taxon>
        <taxon>Fungi</taxon>
        <taxon>Dikarya</taxon>
        <taxon>Basidiomycota</taxon>
        <taxon>Agaricomycotina</taxon>
        <taxon>Agaricomycetes</taxon>
        <taxon>Agaricomycetidae</taxon>
        <taxon>Agaricales</taxon>
        <taxon>Agaricineae</taxon>
        <taxon>Psathyrellaceae</taxon>
        <taxon>Coprinopsis</taxon>
    </lineage>
</organism>
<keyword evidence="2" id="KW-1133">Transmembrane helix</keyword>
<protein>
    <submittedName>
        <fullName evidence="3">Uncharacterized protein</fullName>
    </submittedName>
</protein>
<dbReference type="RefSeq" id="XP_002911666.1">
    <property type="nucleotide sequence ID" value="XM_002911620.1"/>
</dbReference>
<feature type="region of interest" description="Disordered" evidence="1">
    <location>
        <begin position="91"/>
        <end position="118"/>
    </location>
</feature>
<dbReference type="CDD" id="cd12087">
    <property type="entry name" value="TM_EGFR-like"/>
    <property type="match status" value="1"/>
</dbReference>
<reference evidence="3 4" key="1">
    <citation type="journal article" date="2010" name="Proc. Natl. Acad. Sci. U.S.A.">
        <title>Insights into evolution of multicellular fungi from the assembled chromosomes of the mushroom Coprinopsis cinerea (Coprinus cinereus).</title>
        <authorList>
            <person name="Stajich J.E."/>
            <person name="Wilke S.K."/>
            <person name="Ahren D."/>
            <person name="Au C.H."/>
            <person name="Birren B.W."/>
            <person name="Borodovsky M."/>
            <person name="Burns C."/>
            <person name="Canback B."/>
            <person name="Casselton L.A."/>
            <person name="Cheng C.K."/>
            <person name="Deng J."/>
            <person name="Dietrich F.S."/>
            <person name="Fargo D.C."/>
            <person name="Farman M.L."/>
            <person name="Gathman A.C."/>
            <person name="Goldberg J."/>
            <person name="Guigo R."/>
            <person name="Hoegger P.J."/>
            <person name="Hooker J.B."/>
            <person name="Huggins A."/>
            <person name="James T.Y."/>
            <person name="Kamada T."/>
            <person name="Kilaru S."/>
            <person name="Kodira C."/>
            <person name="Kues U."/>
            <person name="Kupfer D."/>
            <person name="Kwan H.S."/>
            <person name="Lomsadze A."/>
            <person name="Li W."/>
            <person name="Lilly W.W."/>
            <person name="Ma L.J."/>
            <person name="Mackey A.J."/>
            <person name="Manning G."/>
            <person name="Martin F."/>
            <person name="Muraguchi H."/>
            <person name="Natvig D.O."/>
            <person name="Palmerini H."/>
            <person name="Ramesh M.A."/>
            <person name="Rehmeyer C.J."/>
            <person name="Roe B.A."/>
            <person name="Shenoy N."/>
            <person name="Stanke M."/>
            <person name="Ter-Hovhannisyan V."/>
            <person name="Tunlid A."/>
            <person name="Velagapudi R."/>
            <person name="Vision T.J."/>
            <person name="Zeng Q."/>
            <person name="Zolan M.E."/>
            <person name="Pukkila P.J."/>
        </authorList>
    </citation>
    <scope>NUCLEOTIDE SEQUENCE [LARGE SCALE GENOMIC DNA]</scope>
    <source>
        <strain evidence="4">Okayama-7 / 130 / ATCC MYA-4618 / FGSC 9003</strain>
    </source>
</reference>
<feature type="compositionally biased region" description="Basic residues" evidence="1">
    <location>
        <begin position="103"/>
        <end position="118"/>
    </location>
</feature>
<dbReference type="KEGG" id="cci:CC1G_14199"/>
<feature type="transmembrane region" description="Helical" evidence="2">
    <location>
        <begin position="165"/>
        <end position="188"/>
    </location>
</feature>
<evidence type="ECO:0000313" key="3">
    <source>
        <dbReference type="EMBL" id="EFI28172.1"/>
    </source>
</evidence>
<feature type="compositionally biased region" description="Gly residues" evidence="1">
    <location>
        <begin position="91"/>
        <end position="102"/>
    </location>
</feature>
<evidence type="ECO:0000313" key="4">
    <source>
        <dbReference type="Proteomes" id="UP000001861"/>
    </source>
</evidence>
<name>D6RLM8_COPC7</name>
<dbReference type="VEuPathDB" id="FungiDB:CC1G_14199"/>
<keyword evidence="2" id="KW-0812">Transmembrane</keyword>
<dbReference type="EMBL" id="AACS02000003">
    <property type="protein sequence ID" value="EFI28172.1"/>
    <property type="molecule type" value="Genomic_DNA"/>
</dbReference>
<dbReference type="Proteomes" id="UP000001861">
    <property type="component" value="Unassembled WGS sequence"/>
</dbReference>
<comment type="caution">
    <text evidence="3">The sequence shown here is derived from an EMBL/GenBank/DDBJ whole genome shotgun (WGS) entry which is preliminary data.</text>
</comment>
<evidence type="ECO:0000256" key="1">
    <source>
        <dbReference type="SAM" id="MobiDB-lite"/>
    </source>
</evidence>
<keyword evidence="2" id="KW-0472">Membrane</keyword>
<gene>
    <name evidence="3" type="ORF">CC1G_14199</name>
</gene>
<dbReference type="GeneID" id="9379509"/>
<proteinExistence type="predicted"/>
<evidence type="ECO:0000256" key="2">
    <source>
        <dbReference type="SAM" id="Phobius"/>
    </source>
</evidence>
<accession>D6RLM8</accession>
<dbReference type="AlphaFoldDB" id="D6RLM8"/>
<dbReference type="InParanoid" id="D6RLM8"/>
<keyword evidence="4" id="KW-1185">Reference proteome</keyword>
<sequence>MKFTATLEEDERGKDVIAQQEAISYPSLRLQNSADLAHSHPYPQRTLLQDRNLYPSCASVAQRECLWFGGWIYGVDIIFFGTVLAYPKGGGGGGRGGGGRGKGGGKGKGQGRPKSKPVKIKVPKVKKRPPLVFSSTSGGKTTTICRDPVTNQQVPCPKNNQTGKIAGIVIGSLVGAVILGIGVFFALANPRVAIASCKLKLKYGLKPGRR</sequence>